<keyword evidence="2" id="KW-1185">Reference proteome</keyword>
<sequence>MKKILILILGSICIGCSSTKDITATPAQIEALNEMIRIKEFQIESRWAYPLVTNSLSSVANSGLLPPGSSVNNIDLVGDSNYFKMIGDSISMYLPYFGERRVSGNYNSTDTAIKYNNKPDQIEVKRNDRNQTYEMRFKAKSKNDTYDVFVKLFPNLTAMIFINSIYRTTISYKGEVSKLSLETKDAITDN</sequence>
<organism evidence="1 2">
    <name type="scientific">Aquimarina celericrescens</name>
    <dbReference type="NCBI Taxonomy" id="1964542"/>
    <lineage>
        <taxon>Bacteria</taxon>
        <taxon>Pseudomonadati</taxon>
        <taxon>Bacteroidota</taxon>
        <taxon>Flavobacteriia</taxon>
        <taxon>Flavobacteriales</taxon>
        <taxon>Flavobacteriaceae</taxon>
        <taxon>Aquimarina</taxon>
    </lineage>
</organism>
<evidence type="ECO:0000313" key="1">
    <source>
        <dbReference type="EMBL" id="MFD2185206.1"/>
    </source>
</evidence>
<accession>A0ABW5AR74</accession>
<comment type="caution">
    <text evidence="1">The sequence shown here is derived from an EMBL/GenBank/DDBJ whole genome shotgun (WGS) entry which is preliminary data.</text>
</comment>
<name>A0ABW5AR74_9FLAO</name>
<dbReference type="Gene3D" id="2.40.128.410">
    <property type="match status" value="1"/>
</dbReference>
<dbReference type="Proteomes" id="UP001597344">
    <property type="component" value="Unassembled WGS sequence"/>
</dbReference>
<reference evidence="2" key="1">
    <citation type="journal article" date="2019" name="Int. J. Syst. Evol. Microbiol.">
        <title>The Global Catalogue of Microorganisms (GCM) 10K type strain sequencing project: providing services to taxonomists for standard genome sequencing and annotation.</title>
        <authorList>
            <consortium name="The Broad Institute Genomics Platform"/>
            <consortium name="The Broad Institute Genome Sequencing Center for Infectious Disease"/>
            <person name="Wu L."/>
            <person name="Ma J."/>
        </authorList>
    </citation>
    <scope>NUCLEOTIDE SEQUENCE [LARGE SCALE GENOMIC DNA]</scope>
    <source>
        <strain evidence="2">DT92</strain>
    </source>
</reference>
<dbReference type="Pfam" id="PF14059">
    <property type="entry name" value="DUF4251"/>
    <property type="match status" value="1"/>
</dbReference>
<protein>
    <submittedName>
        <fullName evidence="1">DUF4251 domain-containing protein</fullName>
    </submittedName>
</protein>
<dbReference type="EMBL" id="JBHUHY010000002">
    <property type="protein sequence ID" value="MFD2185206.1"/>
    <property type="molecule type" value="Genomic_DNA"/>
</dbReference>
<dbReference type="RefSeq" id="WP_378318159.1">
    <property type="nucleotide sequence ID" value="NZ_JBHUHY010000002.1"/>
</dbReference>
<proteinExistence type="predicted"/>
<gene>
    <name evidence="1" type="ORF">ACFSJT_00255</name>
</gene>
<evidence type="ECO:0000313" key="2">
    <source>
        <dbReference type="Proteomes" id="UP001597344"/>
    </source>
</evidence>
<dbReference type="InterPro" id="IPR025347">
    <property type="entry name" value="DUF4251"/>
</dbReference>